<dbReference type="EMBL" id="FR824111">
    <property type="protein sequence ID" value="CCA19252.1"/>
    <property type="molecule type" value="Genomic_DNA"/>
</dbReference>
<feature type="domain" description="HTH CENPB-type" evidence="2">
    <location>
        <begin position="83"/>
        <end position="154"/>
    </location>
</feature>
<evidence type="ECO:0000256" key="1">
    <source>
        <dbReference type="ARBA" id="ARBA00023125"/>
    </source>
</evidence>
<reference evidence="3" key="2">
    <citation type="submission" date="2011-02" db="EMBL/GenBank/DDBJ databases">
        <authorList>
            <person name="MacLean D."/>
        </authorList>
    </citation>
    <scope>NUCLEOTIDE SEQUENCE</scope>
</reference>
<keyword evidence="1" id="KW-0238">DNA-binding</keyword>
<dbReference type="Pfam" id="PF03221">
    <property type="entry name" value="HTH_Tnp_Tc5"/>
    <property type="match status" value="1"/>
</dbReference>
<proteinExistence type="predicted"/>
<dbReference type="HOGENOM" id="CLU_018294_7_1_1"/>
<gene>
    <name evidence="3" type="primary">AlNc14C66G4699</name>
    <name evidence="3" type="ORF">ALNC14_053950</name>
</gene>
<protein>
    <submittedName>
        <fullName evidence="3">AlNc14C66G4699 protein</fullName>
    </submittedName>
</protein>
<organism evidence="3">
    <name type="scientific">Albugo laibachii Nc14</name>
    <dbReference type="NCBI Taxonomy" id="890382"/>
    <lineage>
        <taxon>Eukaryota</taxon>
        <taxon>Sar</taxon>
        <taxon>Stramenopiles</taxon>
        <taxon>Oomycota</taxon>
        <taxon>Peronosporomycetes</taxon>
        <taxon>Albuginales</taxon>
        <taxon>Albuginaceae</taxon>
        <taxon>Albugo</taxon>
    </lineage>
</organism>
<accession>F0WDI0</accession>
<dbReference type="GO" id="GO:0003677">
    <property type="term" value="F:DNA binding"/>
    <property type="evidence" value="ECO:0007669"/>
    <property type="project" value="UniProtKB-KW"/>
</dbReference>
<reference evidence="3" key="1">
    <citation type="journal article" date="2011" name="PLoS Biol.">
        <title>Gene gain and loss during evolution of obligate parasitism in the white rust pathogen of Arabidopsis thaliana.</title>
        <authorList>
            <person name="Kemen E."/>
            <person name="Gardiner A."/>
            <person name="Schultz-Larsen T."/>
            <person name="Kemen A.C."/>
            <person name="Balmuth A.L."/>
            <person name="Robert-Seilaniantz A."/>
            <person name="Bailey K."/>
            <person name="Holub E."/>
            <person name="Studholme D.J."/>
            <person name="Maclean D."/>
            <person name="Jones J.D."/>
        </authorList>
    </citation>
    <scope>NUCLEOTIDE SEQUENCE</scope>
</reference>
<dbReference type="InterPro" id="IPR006600">
    <property type="entry name" value="HTH_CenpB_DNA-bd_dom"/>
</dbReference>
<name>F0WDI0_9STRA</name>
<evidence type="ECO:0000259" key="2">
    <source>
        <dbReference type="Pfam" id="PF03221"/>
    </source>
</evidence>
<dbReference type="AlphaFoldDB" id="F0WDI0"/>
<sequence>MNKHDTTKATRIPREQKLVLCKRHSEYPKLSLRALNRWAGSAFKLPKNPSHATLLVLFEKPVTEDAVRANRGRKTNQYVCFGSIEHAFLLWINRCELLQMPVFTWATMRAKAEKIRSTLVLDATYVLDAKLKGMVFSDGWLQKLLERLGLKTRRVQGEATSTRAADVDEGRAALRMITSKKALPPFSLGMNLRIFTAWRLQPL</sequence>
<evidence type="ECO:0000313" key="3">
    <source>
        <dbReference type="EMBL" id="CCA19252.1"/>
    </source>
</evidence>